<gene>
    <name evidence="2" type="ORF">DNG_05018</name>
</gene>
<feature type="region of interest" description="Disordered" evidence="1">
    <location>
        <begin position="116"/>
        <end position="147"/>
    </location>
</feature>
<reference evidence="2" key="1">
    <citation type="submission" date="2018-03" db="EMBL/GenBank/DDBJ databases">
        <authorList>
            <person name="Guldener U."/>
        </authorList>
    </citation>
    <scope>NUCLEOTIDE SEQUENCE</scope>
</reference>
<feature type="region of interest" description="Disordered" evidence="1">
    <location>
        <begin position="189"/>
        <end position="217"/>
    </location>
</feature>
<keyword evidence="3" id="KW-1185">Reference proteome</keyword>
<proteinExistence type="predicted"/>
<feature type="compositionally biased region" description="Polar residues" evidence="1">
    <location>
        <begin position="602"/>
        <end position="623"/>
    </location>
</feature>
<feature type="compositionally biased region" description="Polar residues" evidence="1">
    <location>
        <begin position="379"/>
        <end position="389"/>
    </location>
</feature>
<organism evidence="2 3">
    <name type="scientific">Cephalotrichum gorgonifer</name>
    <dbReference type="NCBI Taxonomy" id="2041049"/>
    <lineage>
        <taxon>Eukaryota</taxon>
        <taxon>Fungi</taxon>
        <taxon>Dikarya</taxon>
        <taxon>Ascomycota</taxon>
        <taxon>Pezizomycotina</taxon>
        <taxon>Sordariomycetes</taxon>
        <taxon>Hypocreomycetidae</taxon>
        <taxon>Microascales</taxon>
        <taxon>Microascaceae</taxon>
        <taxon>Cephalotrichum</taxon>
    </lineage>
</organism>
<dbReference type="EMBL" id="ONZQ02000006">
    <property type="protein sequence ID" value="SPO02345.1"/>
    <property type="molecule type" value="Genomic_DNA"/>
</dbReference>
<feature type="region of interest" description="Disordered" evidence="1">
    <location>
        <begin position="348"/>
        <end position="502"/>
    </location>
</feature>
<comment type="caution">
    <text evidence="2">The sequence shown here is derived from an EMBL/GenBank/DDBJ whole genome shotgun (WGS) entry which is preliminary data.</text>
</comment>
<feature type="compositionally biased region" description="Basic and acidic residues" evidence="1">
    <location>
        <begin position="642"/>
        <end position="678"/>
    </location>
</feature>
<name>A0AAE8MXQ6_9PEZI</name>
<feature type="compositionally biased region" description="Low complexity" evidence="1">
    <location>
        <begin position="583"/>
        <end position="596"/>
    </location>
</feature>
<feature type="compositionally biased region" description="Low complexity" evidence="1">
    <location>
        <begin position="419"/>
        <end position="440"/>
    </location>
</feature>
<dbReference type="Proteomes" id="UP001187682">
    <property type="component" value="Unassembled WGS sequence"/>
</dbReference>
<evidence type="ECO:0000313" key="2">
    <source>
        <dbReference type="EMBL" id="SPO02345.1"/>
    </source>
</evidence>
<accession>A0AAE8MXQ6</accession>
<sequence length="739" mass="80054">MAPLRVPEDGLLLSGSPGDNHFPSQAFAITLSDDIIGDLIRCAQNGEDIQLSLGSSPSLQYGSSSQTIPRSTDTTLHDFYLTQPFSESIKRARKVQNTMSIFSKPKILAQTGQYSLPKARPKPGAAAKGKAAKEKAKLPTKPGVSPSLDSGIEALQNSLAQAESNNNQTLLIDGLAGTKKGKSNLLSSMARASPTPRSMPGSPAFSATGGSPSLGPVLSASQQAIERGKGQRVSIIHELAAQDQTYDYLESKWTGKPEEFAPTLRKVAEFNEGTQKWVMAKTFWKELDVWNYEYESQDARQHAIDNAVRQYDKMRVTPSQPQWERLLPKEERGKGKCLSRLQANLTRGPGAMAQAAPKIKVQNADEGATDSGREDNDTKSVGMSRSASNPLPAKKKISDREAQQKRLLSGKSGAGAGKTGSTTAKAGNVTTKAGGAAAKASSPRVSLPKTVSPTKGKSQGAKANGGSKVLSQEFVVDSDSDSEDQILATKATRPMRDLKEAAPALAAHAATAINAVAASKAQKPKPKPKQPLKSAEAKSATKRQRDDDADDSSSSGMPLSKRVKQKPTSITAAAPVIKHRQSDSSQNSRGSSTGVSYKSYKSKNATSPTKSSPLASSPPTNASDLDIPEDTISARPAMARKRPLEREREMEREKPRERETPRDREKEKPRTKKPRADVPNDLYRMAHAFKLFYEKYEELHWEISALENPPREKVADLVDMRDRLQNMKSEIYRSSAERD</sequence>
<evidence type="ECO:0000256" key="1">
    <source>
        <dbReference type="SAM" id="MobiDB-lite"/>
    </source>
</evidence>
<feature type="region of interest" description="Disordered" evidence="1">
    <location>
        <begin position="516"/>
        <end position="679"/>
    </location>
</feature>
<protein>
    <submittedName>
        <fullName evidence="2">Uncharacterized protein</fullName>
    </submittedName>
</protein>
<evidence type="ECO:0000313" key="3">
    <source>
        <dbReference type="Proteomes" id="UP001187682"/>
    </source>
</evidence>
<dbReference type="AlphaFoldDB" id="A0AAE8MXQ6"/>